<feature type="region of interest" description="Disordered" evidence="1">
    <location>
        <begin position="857"/>
        <end position="929"/>
    </location>
</feature>
<keyword evidence="3" id="KW-1185">Reference proteome</keyword>
<protein>
    <submittedName>
        <fullName evidence="2">Uncharacterized protein</fullName>
    </submittedName>
</protein>
<dbReference type="EMBL" id="KV722337">
    <property type="protein sequence ID" value="OCH95246.1"/>
    <property type="molecule type" value="Genomic_DNA"/>
</dbReference>
<feature type="region of interest" description="Disordered" evidence="1">
    <location>
        <begin position="721"/>
        <end position="801"/>
    </location>
</feature>
<evidence type="ECO:0000313" key="2">
    <source>
        <dbReference type="EMBL" id="OCH95246.1"/>
    </source>
</evidence>
<feature type="region of interest" description="Disordered" evidence="1">
    <location>
        <begin position="981"/>
        <end position="1025"/>
    </location>
</feature>
<feature type="compositionally biased region" description="Basic and acidic residues" evidence="1">
    <location>
        <begin position="750"/>
        <end position="772"/>
    </location>
</feature>
<feature type="compositionally biased region" description="Polar residues" evidence="1">
    <location>
        <begin position="857"/>
        <end position="870"/>
    </location>
</feature>
<dbReference type="Proteomes" id="UP000250043">
    <property type="component" value="Unassembled WGS sequence"/>
</dbReference>
<evidence type="ECO:0000256" key="1">
    <source>
        <dbReference type="SAM" id="MobiDB-lite"/>
    </source>
</evidence>
<feature type="compositionally biased region" description="Basic and acidic residues" evidence="1">
    <location>
        <begin position="901"/>
        <end position="915"/>
    </location>
</feature>
<feature type="region of interest" description="Disordered" evidence="1">
    <location>
        <begin position="553"/>
        <end position="611"/>
    </location>
</feature>
<dbReference type="AlphaFoldDB" id="A0A8E2DT82"/>
<name>A0A8E2DT82_9APHY</name>
<feature type="compositionally biased region" description="Polar residues" evidence="1">
    <location>
        <begin position="886"/>
        <end position="895"/>
    </location>
</feature>
<gene>
    <name evidence="2" type="ORF">OBBRIDRAFT_884076</name>
</gene>
<feature type="compositionally biased region" description="Low complexity" evidence="1">
    <location>
        <begin position="740"/>
        <end position="749"/>
    </location>
</feature>
<feature type="compositionally biased region" description="Basic and acidic residues" evidence="1">
    <location>
        <begin position="986"/>
        <end position="1008"/>
    </location>
</feature>
<dbReference type="OrthoDB" id="3270368at2759"/>
<feature type="compositionally biased region" description="Polar residues" evidence="1">
    <location>
        <begin position="725"/>
        <end position="734"/>
    </location>
</feature>
<reference evidence="2 3" key="1">
    <citation type="submission" date="2016-07" db="EMBL/GenBank/DDBJ databases">
        <title>Draft genome of the white-rot fungus Obba rivulosa 3A-2.</title>
        <authorList>
            <consortium name="DOE Joint Genome Institute"/>
            <person name="Miettinen O."/>
            <person name="Riley R."/>
            <person name="Acob R."/>
            <person name="Barry K."/>
            <person name="Cullen D."/>
            <person name="De Vries R."/>
            <person name="Hainaut M."/>
            <person name="Hatakka A."/>
            <person name="Henrissat B."/>
            <person name="Hilden K."/>
            <person name="Kuo R."/>
            <person name="Labutti K."/>
            <person name="Lipzen A."/>
            <person name="Makela M.R."/>
            <person name="Sandor L."/>
            <person name="Spatafora J.W."/>
            <person name="Grigoriev I.V."/>
            <person name="Hibbett D.S."/>
        </authorList>
    </citation>
    <scope>NUCLEOTIDE SEQUENCE [LARGE SCALE GENOMIC DNA]</scope>
    <source>
        <strain evidence="2 3">3A-2</strain>
    </source>
</reference>
<sequence>MDSALKTLKKEVTKHRGKGKKAHLETLAYVSSRLGLLGPGILSSANYKDLVKCCRQSLVSLYAVFPYPALQLAAEVFRVIYHEKILPAMGEQLKEKLDMWESVLDNMLSGILDFFDNNGNESNKEAIGATMYLPLCDVCFSLSASMMGVDFRCTAYNLLSDCAASHKANQQRLRESSILGGDRIGRMMWRTKDFLALESLLTVFARSLPSTNNLSAGRTNRTAYIRSVFISTQPPEVNTAGTQIADMLEHVSSNDWDETASKIVHILSDNSLAFPQPFAVDEVVVCQQNKPSDRIFVDDKGFVANLLMGEDQYESLNVPYHTMRSIKVQPFHMNGVPRLRVDVTLSEPPRLGKQQLINAESEHQYSPTVSFCIKESDGVSLKSVFQARNLAKITAYSLRQKLSIAESSAYLEFDTHGKPMQELSQEERIENVSQFYHMNGSSDDIVETQSIPPGPQVAGVDVSPPAQETVADISGGIDIPKSLRTPVLPHGTTVTPKSVKKNAGSDLKVKETNVNVTQKSPVQLMSDSIFGASDEELSEISDADSITTLPVSARSARGNHRRDKIRSRKPSERSRNVVKNRRVLDSDDQLPDDPILLHDKRDGNTVGKSKKSRVTVCIESEDEAEVIKMLPVESISSRSLAAVAPMTPVKQQSGRVAPRKTCDLTEDSSDLADAVERTANVPSSGAGVDLVQSHNTEIRTAAIDIHVISGAADSIQKPDFCANADESSSKSSGQPRKAGKTNGTATAATDRPRGRVVDAMKVEKKRREDDSRSVMPTGVLKSSPRTTKRSRGSEDAGERGGILPEVTESQVLRPRATATIRATKRYRGTKGRTSSPIPTSTTAVDYDELPNSITTLKTKANDAAQRSSSPIGARSRISAMKGKLNTDVTTPASKNTKVKPKQLDVKTQDRQRRDPDLEDSISANGPMDVLLPNIASRTLETAQKEDAESTKIVVIPRDEKGSTASDSHQRLTAAKLTKPVKSNTMPREKPATQDVQETAHEKRREAHMPNRPTYGTLHEGGDTYDDNDEKTFVHLDSRLYEDAIYLSEEDTEEVLEKSHQITQNASWNIEAVSAGKNELPLARKPKGASRLRLEAQSTPASMHQTMIDLTAESPTKSLNVVHVKDEKPVADLVTSTHPRFGTAKSNGLPHSRPSPTITFASLPRVYQPPTQILKLEAPKSEYQSASRLVKGLDSTRACSGARVETRNGSYKSDARAGKMDMSEIEAVLDDINEVQPQRLNNAGSDIT</sequence>
<feature type="compositionally biased region" description="Basic residues" evidence="1">
    <location>
        <begin position="557"/>
        <end position="568"/>
    </location>
</feature>
<proteinExistence type="predicted"/>
<accession>A0A8E2DT82</accession>
<organism evidence="2 3">
    <name type="scientific">Obba rivulosa</name>
    <dbReference type="NCBI Taxonomy" id="1052685"/>
    <lineage>
        <taxon>Eukaryota</taxon>
        <taxon>Fungi</taxon>
        <taxon>Dikarya</taxon>
        <taxon>Basidiomycota</taxon>
        <taxon>Agaricomycotina</taxon>
        <taxon>Agaricomycetes</taxon>
        <taxon>Polyporales</taxon>
        <taxon>Gelatoporiaceae</taxon>
        <taxon>Obba</taxon>
    </lineage>
</organism>
<evidence type="ECO:0000313" key="3">
    <source>
        <dbReference type="Proteomes" id="UP000250043"/>
    </source>
</evidence>